<feature type="non-terminal residue" evidence="4">
    <location>
        <position position="1"/>
    </location>
</feature>
<proteinExistence type="predicted"/>
<dbReference type="PANTHER" id="PTHR32294">
    <property type="entry name" value="DNA POLYMERASE III SUBUNIT ALPHA"/>
    <property type="match status" value="1"/>
</dbReference>
<keyword evidence="1" id="KW-0963">Cytoplasm</keyword>
<evidence type="ECO:0000313" key="5">
    <source>
        <dbReference type="Proteomes" id="UP000003692"/>
    </source>
</evidence>
<evidence type="ECO:0000259" key="3">
    <source>
        <dbReference type="Pfam" id="PF20914"/>
    </source>
</evidence>
<dbReference type="EMBL" id="ADGK01000038">
    <property type="protein sequence ID" value="EFE24005.1"/>
    <property type="molecule type" value="Genomic_DNA"/>
</dbReference>
<accession>D4F2H8</accession>
<name>D4F2H8_EDWTA</name>
<dbReference type="InterPro" id="IPR004365">
    <property type="entry name" value="NA-bd_OB_tRNA"/>
</dbReference>
<dbReference type="CDD" id="cd04485">
    <property type="entry name" value="DnaE_OBF"/>
    <property type="match status" value="1"/>
</dbReference>
<dbReference type="AlphaFoldDB" id="D4F2H8"/>
<dbReference type="Pfam" id="PF20914">
    <property type="entry name" value="DNA_pol_IIIA_C"/>
    <property type="match status" value="1"/>
</dbReference>
<organism evidence="4 5">
    <name type="scientific">Edwardsiella tarda ATCC 23685</name>
    <dbReference type="NCBI Taxonomy" id="500638"/>
    <lineage>
        <taxon>Bacteria</taxon>
        <taxon>Pseudomonadati</taxon>
        <taxon>Pseudomonadota</taxon>
        <taxon>Gammaproteobacteria</taxon>
        <taxon>Enterobacterales</taxon>
        <taxon>Hafniaceae</taxon>
        <taxon>Edwardsiella</taxon>
    </lineage>
</organism>
<dbReference type="InterPro" id="IPR012340">
    <property type="entry name" value="NA-bd_OB-fold"/>
</dbReference>
<dbReference type="SUPFAM" id="SSF50249">
    <property type="entry name" value="Nucleic acid-binding proteins"/>
    <property type="match status" value="1"/>
</dbReference>
<evidence type="ECO:0000313" key="4">
    <source>
        <dbReference type="EMBL" id="EFE24005.1"/>
    </source>
</evidence>
<protein>
    <submittedName>
        <fullName evidence="4">Nucleic acid-binding domain protein</fullName>
    </submittedName>
</protein>
<dbReference type="HOGENOM" id="CLU_062547_0_0_6"/>
<dbReference type="Pfam" id="PF01336">
    <property type="entry name" value="tRNA_anti-codon"/>
    <property type="match status" value="1"/>
</dbReference>
<dbReference type="FunFam" id="2.40.50.140:FF:000106">
    <property type="entry name" value="DNA polymerase III subunit alpha"/>
    <property type="match status" value="1"/>
</dbReference>
<gene>
    <name evidence="4" type="ORF">EDWATA_00928</name>
</gene>
<evidence type="ECO:0000259" key="2">
    <source>
        <dbReference type="Pfam" id="PF01336"/>
    </source>
</evidence>
<dbReference type="Gene3D" id="2.40.50.140">
    <property type="entry name" value="Nucleic acid-binding proteins"/>
    <property type="match status" value="1"/>
</dbReference>
<dbReference type="PANTHER" id="PTHR32294:SF0">
    <property type="entry name" value="DNA POLYMERASE III SUBUNIT ALPHA"/>
    <property type="match status" value="1"/>
</dbReference>
<dbReference type="GO" id="GO:0003676">
    <property type="term" value="F:nucleic acid binding"/>
    <property type="evidence" value="ECO:0007669"/>
    <property type="project" value="InterPro"/>
</dbReference>
<feature type="domain" description="OB" evidence="2">
    <location>
        <begin position="105"/>
        <end position="176"/>
    </location>
</feature>
<dbReference type="InterPro" id="IPR004805">
    <property type="entry name" value="DnaE2/DnaE/PolC"/>
</dbReference>
<dbReference type="InterPro" id="IPR048472">
    <property type="entry name" value="DNA_pol_IIIA_C"/>
</dbReference>
<comment type="caution">
    <text evidence="4">The sequence shown here is derived from an EMBL/GenBank/DDBJ whole genome shotgun (WGS) entry which is preliminary data.</text>
</comment>
<dbReference type="Proteomes" id="UP000003692">
    <property type="component" value="Unassembled WGS sequence"/>
</dbReference>
<feature type="domain" description="DNA polymerase III subunit alpha C-terminal" evidence="3">
    <location>
        <begin position="204"/>
        <end position="255"/>
    </location>
</feature>
<evidence type="ECO:0000256" key="1">
    <source>
        <dbReference type="ARBA" id="ARBA00022490"/>
    </source>
</evidence>
<dbReference type="GO" id="GO:0008408">
    <property type="term" value="F:3'-5' exonuclease activity"/>
    <property type="evidence" value="ECO:0007669"/>
    <property type="project" value="InterPro"/>
</dbReference>
<dbReference type="RefSeq" id="WP_005282964.1">
    <property type="nucleotide sequence ID" value="NZ_GG739633.1"/>
</dbReference>
<dbReference type="GO" id="GO:0006260">
    <property type="term" value="P:DNA replication"/>
    <property type="evidence" value="ECO:0007669"/>
    <property type="project" value="InterPro"/>
</dbReference>
<reference evidence="4 5" key="1">
    <citation type="submission" date="2010-02" db="EMBL/GenBank/DDBJ databases">
        <authorList>
            <person name="Weinstock G."/>
            <person name="Sodergren E."/>
            <person name="Clifton S."/>
            <person name="Fulton L."/>
            <person name="Fulton B."/>
            <person name="Courtney L."/>
            <person name="Fronick C."/>
            <person name="Harrison M."/>
            <person name="Strong C."/>
            <person name="Farmer C."/>
            <person name="Delahaunty K."/>
            <person name="Markovic C."/>
            <person name="Hall O."/>
            <person name="Minx P."/>
            <person name="Tomlinson C."/>
            <person name="Mitreva M."/>
            <person name="Nelson J."/>
            <person name="Hou S."/>
            <person name="Wollam A."/>
            <person name="Pepin K.H."/>
            <person name="Johnson M."/>
            <person name="Bhonagiri V."/>
            <person name="Zhang X."/>
            <person name="Suruliraj S."/>
            <person name="Warren W."/>
            <person name="Chinwalla A."/>
            <person name="Mardis E.R."/>
            <person name="Wilson R.K."/>
        </authorList>
    </citation>
    <scope>NUCLEOTIDE SEQUENCE [LARGE SCALE GENOMIC DNA]</scope>
    <source>
        <strain evidence="4 5">ATCC 23685</strain>
    </source>
</reference>
<sequence length="264" mass="29668">ALMSSLNDALKAAEQHARAEAIGQADMFGVLAEEPEQVEKSYGSVPPWPPQMVLDGERETLGLYLTGHPITQYLKEIERYAGGGRLKDMHPTERGKMTTAVGLVLGARVMTTKRGNRIGMCTLDDRSGRLEVMLFTDALEKYQHLLEKDRILIASGQVSFDDFSGGLKMIARELMDISEAREKYARGLAISLTDRQIDDQLLNRLREALEPHRSGTIPVHLYYQRADARARVRFGAAWRVTPTDRLLLDLRTLVGNEQVELEFD</sequence>